<accession>B7G5X6</accession>
<dbReference type="RefSeq" id="XP_002182480.1">
    <property type="nucleotide sequence ID" value="XM_002182444.1"/>
</dbReference>
<feature type="compositionally biased region" description="Polar residues" evidence="1">
    <location>
        <begin position="91"/>
        <end position="117"/>
    </location>
</feature>
<dbReference type="Proteomes" id="UP000000759">
    <property type="component" value="Chromosome 16"/>
</dbReference>
<organism evidence="3 4">
    <name type="scientific">Phaeodactylum tricornutum (strain CCAP 1055/1)</name>
    <dbReference type="NCBI Taxonomy" id="556484"/>
    <lineage>
        <taxon>Eukaryota</taxon>
        <taxon>Sar</taxon>
        <taxon>Stramenopiles</taxon>
        <taxon>Ochrophyta</taxon>
        <taxon>Bacillariophyta</taxon>
        <taxon>Bacillariophyceae</taxon>
        <taxon>Bacillariophycidae</taxon>
        <taxon>Naviculales</taxon>
        <taxon>Phaeodactylaceae</taxon>
        <taxon>Phaeodactylum</taxon>
    </lineage>
</organism>
<dbReference type="GeneID" id="7203455"/>
<evidence type="ECO:0000256" key="1">
    <source>
        <dbReference type="SAM" id="MobiDB-lite"/>
    </source>
</evidence>
<feature type="compositionally biased region" description="Low complexity" evidence="1">
    <location>
        <begin position="53"/>
        <end position="80"/>
    </location>
</feature>
<dbReference type="PANTHER" id="PTHR48125">
    <property type="entry name" value="LP07818P1"/>
    <property type="match status" value="1"/>
</dbReference>
<keyword evidence="2" id="KW-0812">Transmembrane</keyword>
<protein>
    <submittedName>
        <fullName evidence="3">Uncharacterized protein</fullName>
    </submittedName>
</protein>
<keyword evidence="2" id="KW-1133">Transmembrane helix</keyword>
<sequence>MRTRRQSLRDELHQESLDNDRASSTASLPMSASRRSRPPPPPPPPSSRMVADAAPTNPTGANPPGAASCGRDNNNNNDPADAPPIQIPPVETQQAPRTQSTLPQSQKAGLQQPIVATTPATIPARTWILKLRVPSLHQQQQQQQPKHSPPAPRGQNAHPTPSSLPPVLQIHVSPTMTSATLASCIQQATTHHSYFLGDPPVGLFDVASGVFVSLDYLLAATATSTAVPNRESMEDKERDLIQNSTYTLYWAPPPPPPIHIPCVSTAVYRWTIELPLQELYRHGPWMVGWEGESLPRICARITYHGDAAFWSRNLEECERIYDAKEEAFLRIARPSVYIVLVVLVMLFARWLVAEALHVWADRDRRRAAAYRQRHHGMDADMMETYRAWQTLMRQVQRAVTPPHKSESVPPAQQAEQSSGRTR</sequence>
<dbReference type="EMBL" id="CM000618">
    <property type="protein sequence ID" value="EEC45767.1"/>
    <property type="molecule type" value="Genomic_DNA"/>
</dbReference>
<keyword evidence="4" id="KW-1185">Reference proteome</keyword>
<dbReference type="InParanoid" id="B7G5X6"/>
<feature type="compositionally biased region" description="Polar residues" evidence="1">
    <location>
        <begin position="413"/>
        <end position="422"/>
    </location>
</feature>
<evidence type="ECO:0000256" key="2">
    <source>
        <dbReference type="SAM" id="Phobius"/>
    </source>
</evidence>
<gene>
    <name evidence="3" type="ORF">PHATRDRAFT_48083</name>
</gene>
<evidence type="ECO:0000313" key="3">
    <source>
        <dbReference type="EMBL" id="EEC45767.1"/>
    </source>
</evidence>
<dbReference type="KEGG" id="pti:PHATRDRAFT_48083"/>
<reference evidence="4" key="2">
    <citation type="submission" date="2008-08" db="EMBL/GenBank/DDBJ databases">
        <authorList>
            <consortium name="Diatom Consortium"/>
            <person name="Grigoriev I."/>
            <person name="Grimwood J."/>
            <person name="Kuo A."/>
            <person name="Otillar R.P."/>
            <person name="Salamov A."/>
            <person name="Detter J.C."/>
            <person name="Lindquist E."/>
            <person name="Shapiro H."/>
            <person name="Lucas S."/>
            <person name="Glavina del Rio T."/>
            <person name="Pitluck S."/>
            <person name="Rokhsar D."/>
            <person name="Bowler C."/>
        </authorList>
    </citation>
    <scope>GENOME REANNOTATION</scope>
    <source>
        <strain evidence="4">CCAP 1055/1</strain>
    </source>
</reference>
<dbReference type="OrthoDB" id="190738at2759"/>
<feature type="region of interest" description="Disordered" evidence="1">
    <location>
        <begin position="135"/>
        <end position="168"/>
    </location>
</feature>
<evidence type="ECO:0000313" key="4">
    <source>
        <dbReference type="Proteomes" id="UP000000759"/>
    </source>
</evidence>
<dbReference type="PaxDb" id="2850-Phatr48083"/>
<name>B7G5X6_PHATC</name>
<feature type="region of interest" description="Disordered" evidence="1">
    <location>
        <begin position="399"/>
        <end position="422"/>
    </location>
</feature>
<dbReference type="eggNOG" id="ENOG502SUIQ">
    <property type="taxonomic scope" value="Eukaryota"/>
</dbReference>
<feature type="compositionally biased region" description="Basic and acidic residues" evidence="1">
    <location>
        <begin position="7"/>
        <end position="21"/>
    </location>
</feature>
<keyword evidence="2" id="KW-0472">Membrane</keyword>
<dbReference type="AlphaFoldDB" id="B7G5X6"/>
<proteinExistence type="predicted"/>
<feature type="region of interest" description="Disordered" evidence="1">
    <location>
        <begin position="1"/>
        <end position="117"/>
    </location>
</feature>
<feature type="transmembrane region" description="Helical" evidence="2">
    <location>
        <begin position="336"/>
        <end position="356"/>
    </location>
</feature>
<dbReference type="PANTHER" id="PTHR48125:SF12">
    <property type="entry name" value="AT HOOK TRANSCRIPTION FACTOR FAMILY-RELATED"/>
    <property type="match status" value="1"/>
</dbReference>
<reference evidence="3 4" key="1">
    <citation type="journal article" date="2008" name="Nature">
        <title>The Phaeodactylum genome reveals the evolutionary history of diatom genomes.</title>
        <authorList>
            <person name="Bowler C."/>
            <person name="Allen A.E."/>
            <person name="Badger J.H."/>
            <person name="Grimwood J."/>
            <person name="Jabbari K."/>
            <person name="Kuo A."/>
            <person name="Maheswari U."/>
            <person name="Martens C."/>
            <person name="Maumus F."/>
            <person name="Otillar R.P."/>
            <person name="Rayko E."/>
            <person name="Salamov A."/>
            <person name="Vandepoele K."/>
            <person name="Beszteri B."/>
            <person name="Gruber A."/>
            <person name="Heijde M."/>
            <person name="Katinka M."/>
            <person name="Mock T."/>
            <person name="Valentin K."/>
            <person name="Verret F."/>
            <person name="Berges J.A."/>
            <person name="Brownlee C."/>
            <person name="Cadoret J.P."/>
            <person name="Chiovitti A."/>
            <person name="Choi C.J."/>
            <person name="Coesel S."/>
            <person name="De Martino A."/>
            <person name="Detter J.C."/>
            <person name="Durkin C."/>
            <person name="Falciatore A."/>
            <person name="Fournet J."/>
            <person name="Haruta M."/>
            <person name="Huysman M.J."/>
            <person name="Jenkins B.D."/>
            <person name="Jiroutova K."/>
            <person name="Jorgensen R.E."/>
            <person name="Joubert Y."/>
            <person name="Kaplan A."/>
            <person name="Kroger N."/>
            <person name="Kroth P.G."/>
            <person name="La Roche J."/>
            <person name="Lindquist E."/>
            <person name="Lommer M."/>
            <person name="Martin-Jezequel V."/>
            <person name="Lopez P.J."/>
            <person name="Lucas S."/>
            <person name="Mangogna M."/>
            <person name="McGinnis K."/>
            <person name="Medlin L.K."/>
            <person name="Montsant A."/>
            <person name="Oudot-Le Secq M.P."/>
            <person name="Napoli C."/>
            <person name="Obornik M."/>
            <person name="Parker M.S."/>
            <person name="Petit J.L."/>
            <person name="Porcel B.M."/>
            <person name="Poulsen N."/>
            <person name="Robison M."/>
            <person name="Rychlewski L."/>
            <person name="Rynearson T.A."/>
            <person name="Schmutz J."/>
            <person name="Shapiro H."/>
            <person name="Siaut M."/>
            <person name="Stanley M."/>
            <person name="Sussman M.R."/>
            <person name="Taylor A.R."/>
            <person name="Vardi A."/>
            <person name="von Dassow P."/>
            <person name="Vyverman W."/>
            <person name="Willis A."/>
            <person name="Wyrwicz L.S."/>
            <person name="Rokhsar D.S."/>
            <person name="Weissenbach J."/>
            <person name="Armbrust E.V."/>
            <person name="Green B.R."/>
            <person name="Van de Peer Y."/>
            <person name="Grigoriev I.V."/>
        </authorList>
    </citation>
    <scope>NUCLEOTIDE SEQUENCE [LARGE SCALE GENOMIC DNA]</scope>
    <source>
        <strain evidence="3 4">CCAP 1055/1</strain>
    </source>
</reference>